<dbReference type="SUPFAM" id="SSF51182">
    <property type="entry name" value="RmlC-like cupins"/>
    <property type="match status" value="1"/>
</dbReference>
<dbReference type="InterPro" id="IPR011051">
    <property type="entry name" value="RmlC_Cupin_sf"/>
</dbReference>
<evidence type="ECO:0008006" key="3">
    <source>
        <dbReference type="Google" id="ProtNLM"/>
    </source>
</evidence>
<dbReference type="RefSeq" id="WP_163065654.1">
    <property type="nucleotide sequence ID" value="NZ_CP048649.1"/>
</dbReference>
<dbReference type="KEGG" id="abut:Ami103574_05415"/>
<evidence type="ECO:0000313" key="2">
    <source>
        <dbReference type="Proteomes" id="UP000466848"/>
    </source>
</evidence>
<dbReference type="EMBL" id="CP048649">
    <property type="protein sequence ID" value="QIB68791.1"/>
    <property type="molecule type" value="Genomic_DNA"/>
</dbReference>
<dbReference type="AlphaFoldDB" id="A0A858BS52"/>
<accession>A0A858BS52</accession>
<dbReference type="Gene3D" id="2.60.120.10">
    <property type="entry name" value="Jelly Rolls"/>
    <property type="match status" value="1"/>
</dbReference>
<dbReference type="InterPro" id="IPR014710">
    <property type="entry name" value="RmlC-like_jellyroll"/>
</dbReference>
<proteinExistence type="predicted"/>
<keyword evidence="2" id="KW-1185">Reference proteome</keyword>
<organism evidence="1 2">
    <name type="scientific">Aminipila butyrica</name>
    <dbReference type="NCBI Taxonomy" id="433296"/>
    <lineage>
        <taxon>Bacteria</taxon>
        <taxon>Bacillati</taxon>
        <taxon>Bacillota</taxon>
        <taxon>Clostridia</taxon>
        <taxon>Peptostreptococcales</taxon>
        <taxon>Anaerovoracaceae</taxon>
        <taxon>Aminipila</taxon>
    </lineage>
</organism>
<dbReference type="Proteomes" id="UP000466848">
    <property type="component" value="Chromosome"/>
</dbReference>
<name>A0A858BS52_9FIRM</name>
<protein>
    <recommendedName>
        <fullName evidence="3">Cupin 2 conserved barrel domain-containing protein</fullName>
    </recommendedName>
</protein>
<evidence type="ECO:0000313" key="1">
    <source>
        <dbReference type="EMBL" id="QIB68791.1"/>
    </source>
</evidence>
<sequence length="57" mass="6376">MPRLAAVHDYFEVVYVVENAMDIDLARKSITLKSGDVCFISPGIRHSPLIMEKTIAL</sequence>
<gene>
    <name evidence="1" type="ORF">Ami103574_05415</name>
</gene>
<reference evidence="1 2" key="1">
    <citation type="submission" date="2020-02" db="EMBL/GenBank/DDBJ databases">
        <authorList>
            <person name="Kim Y.B."/>
            <person name="Roh S.W."/>
        </authorList>
    </citation>
    <scope>NUCLEOTIDE SEQUENCE [LARGE SCALE GENOMIC DNA]</scope>
    <source>
        <strain evidence="1 2">DSM 103574</strain>
    </source>
</reference>